<dbReference type="InterPro" id="IPR010788">
    <property type="entry name" value="VDE_dom"/>
</dbReference>
<dbReference type="SUPFAM" id="SSF50814">
    <property type="entry name" value="Lipocalins"/>
    <property type="match status" value="1"/>
</dbReference>
<evidence type="ECO:0000313" key="5">
    <source>
        <dbReference type="Proteomes" id="UP001230188"/>
    </source>
</evidence>
<dbReference type="InterPro" id="IPR012674">
    <property type="entry name" value="Calycin"/>
</dbReference>
<keyword evidence="2" id="KW-0732">Signal</keyword>
<keyword evidence="1" id="KW-0175">Coiled coil</keyword>
<dbReference type="EMBL" id="JAQMWT010000317">
    <property type="protein sequence ID" value="KAJ8605111.1"/>
    <property type="molecule type" value="Genomic_DNA"/>
</dbReference>
<dbReference type="InterPro" id="IPR044682">
    <property type="entry name" value="VDE"/>
</dbReference>
<dbReference type="PANTHER" id="PTHR33970">
    <property type="entry name" value="VIOLAXANTHIN DE-EPOXIDASE, CHLOROPLASTIC-RELATED"/>
    <property type="match status" value="1"/>
</dbReference>
<feature type="coiled-coil region" evidence="1">
    <location>
        <begin position="351"/>
        <end position="386"/>
    </location>
</feature>
<protein>
    <recommendedName>
        <fullName evidence="3">VDE lipocalin domain-containing protein</fullName>
    </recommendedName>
</protein>
<keyword evidence="5" id="KW-1185">Reference proteome</keyword>
<evidence type="ECO:0000313" key="4">
    <source>
        <dbReference type="EMBL" id="KAJ8605111.1"/>
    </source>
</evidence>
<reference evidence="4" key="1">
    <citation type="submission" date="2023-01" db="EMBL/GenBank/DDBJ databases">
        <title>Metagenome sequencing of chrysophaentin producing Chrysophaeum taylorii.</title>
        <authorList>
            <person name="Davison J."/>
            <person name="Bewley C."/>
        </authorList>
    </citation>
    <scope>NUCLEOTIDE SEQUENCE</scope>
    <source>
        <strain evidence="4">NIES-1699</strain>
    </source>
</reference>
<comment type="caution">
    <text evidence="4">The sequence shown here is derived from an EMBL/GenBank/DDBJ whole genome shotgun (WGS) entry which is preliminary data.</text>
</comment>
<feature type="signal peptide" evidence="2">
    <location>
        <begin position="1"/>
        <end position="23"/>
    </location>
</feature>
<dbReference type="Gene3D" id="2.40.128.20">
    <property type="match status" value="1"/>
</dbReference>
<dbReference type="Proteomes" id="UP001230188">
    <property type="component" value="Unassembled WGS sequence"/>
</dbReference>
<sequence>MTSGCFLFFLKLCFLCRSAPALSVPPKRCAKVRRHRAAALALGLVALTPSVVRGVEDVAAVGTCVITKCQLPLAKCIGNPKCLANLVCLQTCTNRADETECQIRCGDLFENERVGEFNECAVSQQKCVPQRPDDGAYPVPPASALVSRFDTATFEGRWYISAGLNPVFDAFPCQVHFFTAPSPGRVYGKLNWRIEEPDGEFFTKDTVQRFVQDTSSPGILYNHDNEYLHYEDDWYVLDAQSGEGDDAFVLVYYRGRNDAWDGYGGAVLYTRTPYASPAVNARAEAACRRARLDFADFKVPDNSCPAELRQTKKLLLREKYATKVFLTTEKLLQEEATNLRQNAVSTFTADVREVVQATAKLERAVADYEKQTLAKAEQTLETAERAIVADVVQAEKAIVADVEQAERAIVGTKRPF</sequence>
<evidence type="ECO:0000259" key="3">
    <source>
        <dbReference type="Pfam" id="PF07137"/>
    </source>
</evidence>
<dbReference type="GO" id="GO:0046422">
    <property type="term" value="F:violaxanthin de-epoxidase activity"/>
    <property type="evidence" value="ECO:0007669"/>
    <property type="project" value="InterPro"/>
</dbReference>
<dbReference type="Pfam" id="PF07137">
    <property type="entry name" value="VDE"/>
    <property type="match status" value="1"/>
</dbReference>
<feature type="chain" id="PRO_5042040869" description="VDE lipocalin domain-containing protein" evidence="2">
    <location>
        <begin position="24"/>
        <end position="416"/>
    </location>
</feature>
<evidence type="ECO:0000256" key="1">
    <source>
        <dbReference type="SAM" id="Coils"/>
    </source>
</evidence>
<dbReference type="AlphaFoldDB" id="A0AAD7UFX3"/>
<dbReference type="GO" id="GO:0010028">
    <property type="term" value="P:xanthophyll cycle"/>
    <property type="evidence" value="ECO:0007669"/>
    <property type="project" value="InterPro"/>
</dbReference>
<proteinExistence type="predicted"/>
<name>A0AAD7UFX3_9STRA</name>
<dbReference type="PANTHER" id="PTHR33970:SF1">
    <property type="entry name" value="VIOLAXANTHIN DE-EPOXIDASE, CHLOROPLASTIC"/>
    <property type="match status" value="1"/>
</dbReference>
<feature type="domain" description="VDE lipocalin" evidence="3">
    <location>
        <begin position="62"/>
        <end position="302"/>
    </location>
</feature>
<evidence type="ECO:0000256" key="2">
    <source>
        <dbReference type="SAM" id="SignalP"/>
    </source>
</evidence>
<gene>
    <name evidence="4" type="ORF">CTAYLR_000411</name>
</gene>
<organism evidence="4 5">
    <name type="scientific">Chrysophaeum taylorii</name>
    <dbReference type="NCBI Taxonomy" id="2483200"/>
    <lineage>
        <taxon>Eukaryota</taxon>
        <taxon>Sar</taxon>
        <taxon>Stramenopiles</taxon>
        <taxon>Ochrophyta</taxon>
        <taxon>Pelagophyceae</taxon>
        <taxon>Pelagomonadales</taxon>
        <taxon>Pelagomonadaceae</taxon>
        <taxon>Chrysophaeum</taxon>
    </lineage>
</organism>
<accession>A0AAD7UFX3</accession>